<name>A0A437AES3_ARTFL</name>
<gene>
    <name evidence="5" type="ORF">DFL_000237</name>
</gene>
<evidence type="ECO:0008006" key="7">
    <source>
        <dbReference type="Google" id="ProtNLM"/>
    </source>
</evidence>
<reference evidence="5 6" key="1">
    <citation type="submission" date="2019-01" db="EMBL/GenBank/DDBJ databases">
        <title>Intercellular communication is required for trap formation in the nematode-trapping fungus Duddingtonia flagrans.</title>
        <authorList>
            <person name="Youssar L."/>
            <person name="Wernet V."/>
            <person name="Hensel N."/>
            <person name="Hildebrandt H.-G."/>
            <person name="Fischer R."/>
        </authorList>
    </citation>
    <scope>NUCLEOTIDE SEQUENCE [LARGE SCALE GENOMIC DNA]</scope>
    <source>
        <strain evidence="5 6">CBS H-5679</strain>
    </source>
</reference>
<dbReference type="GO" id="GO:0005739">
    <property type="term" value="C:mitochondrion"/>
    <property type="evidence" value="ECO:0007669"/>
    <property type="project" value="UniProtKB-SubCell"/>
</dbReference>
<feature type="compositionally biased region" description="Polar residues" evidence="4">
    <location>
        <begin position="36"/>
        <end position="46"/>
    </location>
</feature>
<organism evidence="5 6">
    <name type="scientific">Arthrobotrys flagrans</name>
    <name type="common">Nematode-trapping fungus</name>
    <name type="synonym">Trichothecium flagrans</name>
    <dbReference type="NCBI Taxonomy" id="97331"/>
    <lineage>
        <taxon>Eukaryota</taxon>
        <taxon>Fungi</taxon>
        <taxon>Dikarya</taxon>
        <taxon>Ascomycota</taxon>
        <taxon>Pezizomycotina</taxon>
        <taxon>Orbiliomycetes</taxon>
        <taxon>Orbiliales</taxon>
        <taxon>Orbiliaceae</taxon>
        <taxon>Arthrobotrys</taxon>
    </lineage>
</organism>
<dbReference type="Proteomes" id="UP000283090">
    <property type="component" value="Unassembled WGS sequence"/>
</dbReference>
<feature type="region of interest" description="Disordered" evidence="4">
    <location>
        <begin position="21"/>
        <end position="81"/>
    </location>
</feature>
<feature type="compositionally biased region" description="Basic and acidic residues" evidence="4">
    <location>
        <begin position="21"/>
        <end position="30"/>
    </location>
</feature>
<sequence length="111" mass="12024">MNPTRVLARRTPLIHFVGKRTIPEAIDHTPRAHPASPSSSLPTSFKQYRESIANQHGPLATRSASSKSYFSPAPPQGQFFDRSELPARFGRLKWSPAEIAAVESGGASLAA</sequence>
<dbReference type="PANTHER" id="PTHR31601:SF2">
    <property type="entry name" value="ALPHA-KETOGLUTARATE DEHYDROGENASE COMPONENT 4"/>
    <property type="match status" value="1"/>
</dbReference>
<keyword evidence="6" id="KW-1185">Reference proteome</keyword>
<dbReference type="GeneID" id="93582548"/>
<dbReference type="AlphaFoldDB" id="A0A437AES3"/>
<proteinExistence type="inferred from homology"/>
<dbReference type="InterPro" id="IPR020373">
    <property type="entry name" value="Kgd4/YMR-31"/>
</dbReference>
<comment type="caution">
    <text evidence="5">The sequence shown here is derived from an EMBL/GenBank/DDBJ whole genome shotgun (WGS) entry which is preliminary data.</text>
</comment>
<dbReference type="GO" id="GO:0004591">
    <property type="term" value="F:oxoglutarate dehydrogenase (succinyl-transferring) activity"/>
    <property type="evidence" value="ECO:0007669"/>
    <property type="project" value="TreeGrafter"/>
</dbReference>
<dbReference type="STRING" id="97331.A0A437AES3"/>
<dbReference type="GO" id="GO:0006103">
    <property type="term" value="P:2-oxoglutarate metabolic process"/>
    <property type="evidence" value="ECO:0007669"/>
    <property type="project" value="InterPro"/>
</dbReference>
<dbReference type="OrthoDB" id="2116030at2759"/>
<comment type="subcellular location">
    <subcellularLocation>
        <location evidence="1">Mitochondrion</location>
    </subcellularLocation>
</comment>
<dbReference type="PANTHER" id="PTHR31601">
    <property type="entry name" value="28S RIBOSOMAL PROTEIN S36, MITOCHONDRIAL"/>
    <property type="match status" value="1"/>
</dbReference>
<dbReference type="RefSeq" id="XP_067494764.1">
    <property type="nucleotide sequence ID" value="XM_067631144.1"/>
</dbReference>
<dbReference type="EMBL" id="SAEB01000001">
    <property type="protein sequence ID" value="RVD89220.1"/>
    <property type="molecule type" value="Genomic_DNA"/>
</dbReference>
<accession>A0A437AES3</accession>
<evidence type="ECO:0000256" key="4">
    <source>
        <dbReference type="SAM" id="MobiDB-lite"/>
    </source>
</evidence>
<evidence type="ECO:0000256" key="1">
    <source>
        <dbReference type="ARBA" id="ARBA00004173"/>
    </source>
</evidence>
<evidence type="ECO:0000313" key="6">
    <source>
        <dbReference type="Proteomes" id="UP000283090"/>
    </source>
</evidence>
<evidence type="ECO:0000256" key="2">
    <source>
        <dbReference type="ARBA" id="ARBA00023128"/>
    </source>
</evidence>
<evidence type="ECO:0000256" key="3">
    <source>
        <dbReference type="ARBA" id="ARBA00043970"/>
    </source>
</evidence>
<keyword evidence="2" id="KW-0496">Mitochondrion</keyword>
<comment type="similarity">
    <text evidence="3">Belongs to the alpha-ketoglutarate dehydrogenase component 4 family.</text>
</comment>
<dbReference type="Pfam" id="PF10937">
    <property type="entry name" value="Kgd4-YMR31"/>
    <property type="match status" value="1"/>
</dbReference>
<protein>
    <recommendedName>
        <fullName evidence="7">37S ribosomal protein YMR-31, mitochondrial</fullName>
    </recommendedName>
</protein>
<dbReference type="VEuPathDB" id="FungiDB:DFL_000237"/>
<evidence type="ECO:0000313" key="5">
    <source>
        <dbReference type="EMBL" id="RVD89220.1"/>
    </source>
</evidence>